<comment type="similarity">
    <text evidence="6">Belongs to the phlebovirus nucleocapsid protein family.</text>
</comment>
<evidence type="ECO:0000256" key="5">
    <source>
        <dbReference type="ARBA" id="ARBA00004452"/>
    </source>
</evidence>
<reference evidence="19" key="3">
    <citation type="submission" date="2019-11" db="EMBL/GenBank/DDBJ databases">
        <authorList>
            <person name="Zhu C."/>
        </authorList>
    </citation>
    <scope>NUCLEOTIDE SEQUENCE</scope>
    <source>
        <strain evidence="19">ZS-DBS-2018</strain>
    </source>
</reference>
<evidence type="ECO:0000313" key="18">
    <source>
        <dbReference type="EMBL" id="AJG39303.1"/>
    </source>
</evidence>
<reference evidence="20" key="4">
    <citation type="journal article" date="2020" name="J. Infect.">
        <title>Identification of recently identified tick-borne viruses (Dabieshan tick virus and SFTSV) by metagenomic analysis in ticks from Shandong province, China.</title>
        <authorList>
            <person name="Shao L."/>
            <person name="Pang Z."/>
            <person name="Fu H."/>
            <person name="Chang R."/>
            <person name="Lin Z."/>
            <person name="Lv A."/>
            <person name="Wang S."/>
            <person name="Kong X."/>
            <person name="Luo M."/>
            <person name="Liu X."/>
            <person name="Yu X."/>
            <person name="Liu L."/>
            <person name="Niu G."/>
        </authorList>
    </citation>
    <scope>NUCLEOTIDE SEQUENCE</scope>
    <source>
        <strain evidence="20">SDtickDTV-2018-01</strain>
    </source>
</reference>
<comment type="subunit">
    <text evidence="17">Homodimer. Homohexamer; ring-shaped, necessary to form the nucleocapsid. Homopentamers; opened pentamers in solution. Binds to viral genomic RNA. Interacts with glycoprotein Gn; this interaction allows packaging of nucleocapsids into virions.</text>
</comment>
<evidence type="ECO:0000256" key="2">
    <source>
        <dbReference type="ARBA" id="ARBA00004147"/>
    </source>
</evidence>
<reference evidence="18" key="1">
    <citation type="submission" date="2014-09" db="EMBL/GenBank/DDBJ databases">
        <authorList>
            <person name="Li C.-X."/>
            <person name="Shi M."/>
            <person name="Tian J.-H."/>
            <person name="Lin X.-D."/>
            <person name="Kang Y.-J."/>
            <person name="Qin X.-C."/>
            <person name="Chen L.-J."/>
            <person name="Xu J."/>
            <person name="Holmes E.C."/>
        </authorList>
    </citation>
    <scope>NUCLEOTIDE SEQUENCE</scope>
    <source>
        <strain evidence="18">D3</strain>
    </source>
</reference>
<evidence type="ECO:0000256" key="3">
    <source>
        <dbReference type="ARBA" id="ARBA00004192"/>
    </source>
</evidence>
<dbReference type="KEGG" id="vg:80549736"/>
<keyword evidence="9" id="KW-1048">Host nucleus</keyword>
<accession>A0A0B5KY51</accession>
<dbReference type="Proteomes" id="UP000501963">
    <property type="component" value="Genome"/>
</dbReference>
<evidence type="ECO:0000256" key="13">
    <source>
        <dbReference type="ARBA" id="ARBA00023086"/>
    </source>
</evidence>
<evidence type="ECO:0000256" key="6">
    <source>
        <dbReference type="ARBA" id="ARBA00005299"/>
    </source>
</evidence>
<keyword evidence="12" id="KW-0694">RNA-binding</keyword>
<dbReference type="GO" id="GO:0003723">
    <property type="term" value="F:RNA binding"/>
    <property type="evidence" value="ECO:0007669"/>
    <property type="project" value="UniProtKB-KW"/>
</dbReference>
<dbReference type="EMBL" id="MT413431">
    <property type="protein sequence ID" value="QOW38075.1"/>
    <property type="molecule type" value="Genomic_RNA"/>
</dbReference>
<dbReference type="Pfam" id="PF05733">
    <property type="entry name" value="Tenui_N"/>
    <property type="match status" value="1"/>
</dbReference>
<dbReference type="EMBL" id="MN723842">
    <property type="protein sequence ID" value="QNM38106.1"/>
    <property type="molecule type" value="Genomic_RNA"/>
</dbReference>
<proteinExistence type="inferred from homology"/>
<evidence type="ECO:0000256" key="10">
    <source>
        <dbReference type="ARBA" id="ARBA00022812"/>
    </source>
</evidence>
<reference evidence="18 21" key="2">
    <citation type="journal article" date="2015" name="Elife">
        <title>Unprecedented genomic diversity of RNA viruses in arthropods reveals the ancestry of negative-sense RNA viruses.</title>
        <authorList>
            <person name="Li C.X."/>
            <person name="Shi M."/>
            <person name="Tian J.H."/>
            <person name="Lin X.D."/>
            <person name="Kang Y.J."/>
            <person name="Chen L.J."/>
            <person name="Qin X.C."/>
            <person name="Xu J."/>
            <person name="Holmes E.C."/>
            <person name="Zhang Y.Z."/>
        </authorList>
    </citation>
    <scope>NUCLEOTIDE SEQUENCE [LARGE SCALE GENOMIC DNA]</scope>
    <source>
        <strain evidence="18 21">D3</strain>
    </source>
</reference>
<evidence type="ECO:0000256" key="14">
    <source>
        <dbReference type="ARBA" id="ARBA00023200"/>
    </source>
</evidence>
<evidence type="ECO:0000313" key="20">
    <source>
        <dbReference type="EMBL" id="QOW38075.1"/>
    </source>
</evidence>
<evidence type="ECO:0000256" key="9">
    <source>
        <dbReference type="ARBA" id="ARBA00022562"/>
    </source>
</evidence>
<evidence type="ECO:0000256" key="4">
    <source>
        <dbReference type="ARBA" id="ARBA00004328"/>
    </source>
</evidence>
<dbReference type="InterPro" id="IPR015971">
    <property type="entry name" value="Nucleocapsid_Phlebovirus"/>
</dbReference>
<sequence>MGDQDLAQRQQYGGIPHIGEDPSPAEWARISHHMGMNLISDAAAMAELARLFRFQGMDPARIIQRVHALGTEAGRIWTKDVAFLISLHICRGTKVVKILKSVSQDVEPVIRELQRVYQITDAKPRGDDITLARLALCFPLLTLRQLEHFQDQMTVRHHTMQALSPGYPLALMHPAFASLVSNAMPNEQDTQDMLDAHRLYLVELTKVINPGLRTKPIREIADSFEQPLMAGYGSTFTDEANRKQSLKKLGVVTPAGELIQEVRNAAAVFRQLLG</sequence>
<evidence type="ECO:0000256" key="7">
    <source>
        <dbReference type="ARBA" id="ARBA00014389"/>
    </source>
</evidence>
<dbReference type="GO" id="GO:1990904">
    <property type="term" value="C:ribonucleoprotein complex"/>
    <property type="evidence" value="ECO:0007669"/>
    <property type="project" value="UniProtKB-KW"/>
</dbReference>
<dbReference type="PIRSF" id="PIRSF003953">
    <property type="entry name" value="N_PhelboV"/>
    <property type="match status" value="1"/>
</dbReference>
<dbReference type="SMR" id="A0A0B5KY51"/>
<dbReference type="InterPro" id="IPR009522">
    <property type="entry name" value="Capsid_Phlebovir/Tenuivir"/>
</dbReference>
<evidence type="ECO:0000256" key="8">
    <source>
        <dbReference type="ARBA" id="ARBA00022561"/>
    </source>
</evidence>
<evidence type="ECO:0000256" key="16">
    <source>
        <dbReference type="ARBA" id="ARBA00033344"/>
    </source>
</evidence>
<keyword evidence="8" id="KW-0167">Capsid protein</keyword>
<dbReference type="GeneID" id="80549736"/>
<gene>
    <name evidence="18" type="primary">N</name>
</gene>
<dbReference type="RefSeq" id="YP_010839757.1">
    <property type="nucleotide sequence ID" value="NC_078096.1"/>
</dbReference>
<keyword evidence="13 18" id="KW-0543">Viral nucleoprotein</keyword>
<evidence type="ECO:0000256" key="17">
    <source>
        <dbReference type="ARBA" id="ARBA00046628"/>
    </source>
</evidence>
<evidence type="ECO:0000313" key="21">
    <source>
        <dbReference type="Proteomes" id="UP000501963"/>
    </source>
</evidence>
<evidence type="ECO:0000256" key="12">
    <source>
        <dbReference type="ARBA" id="ARBA00022884"/>
    </source>
</evidence>
<dbReference type="GO" id="GO:0044177">
    <property type="term" value="C:host cell Golgi apparatus"/>
    <property type="evidence" value="ECO:0007669"/>
    <property type="project" value="UniProtKB-SubCell"/>
</dbReference>
<keyword evidence="10" id="KW-1040">Host Golgi apparatus</keyword>
<evidence type="ECO:0000313" key="19">
    <source>
        <dbReference type="EMBL" id="QNM38106.1"/>
    </source>
</evidence>
<dbReference type="GO" id="GO:0044172">
    <property type="term" value="C:host cell endoplasmic reticulum-Golgi intermediate compartment"/>
    <property type="evidence" value="ECO:0007669"/>
    <property type="project" value="UniProtKB-SubCell"/>
</dbReference>
<evidence type="ECO:0000256" key="11">
    <source>
        <dbReference type="ARBA" id="ARBA00022844"/>
    </source>
</evidence>
<dbReference type="GO" id="GO:0019013">
    <property type="term" value="C:viral nucleocapsid"/>
    <property type="evidence" value="ECO:0007669"/>
    <property type="project" value="UniProtKB-KW"/>
</dbReference>
<dbReference type="EMBL" id="KM817733">
    <property type="protein sequence ID" value="AJG39303.1"/>
    <property type="molecule type" value="Viral_cRNA"/>
</dbReference>
<keyword evidence="15" id="KW-0687">Ribonucleoprotein</keyword>
<protein>
    <recommendedName>
        <fullName evidence="7">Nucleoprotein</fullName>
    </recommendedName>
    <alternativeName>
        <fullName evidence="16">Nucleocapsid protein</fullName>
    </alternativeName>
</protein>
<keyword evidence="21" id="KW-1185">Reference proteome</keyword>
<comment type="subcellular location">
    <subcellularLocation>
        <location evidence="1">Host Golgi apparatus</location>
    </subcellularLocation>
    <subcellularLocation>
        <location evidence="3">Host cytoplasm</location>
    </subcellularLocation>
    <subcellularLocation>
        <location evidence="5">Host endoplasmic reticulum-Golgi intermediate compartment</location>
    </subcellularLocation>
    <subcellularLocation>
        <location evidence="2">Host nucleus</location>
    </subcellularLocation>
    <subcellularLocation>
        <location evidence="4">Virion</location>
    </subcellularLocation>
</comment>
<dbReference type="GO" id="GO:0042025">
    <property type="term" value="C:host cell nucleus"/>
    <property type="evidence" value="ECO:0007669"/>
    <property type="project" value="UniProtKB-SubCell"/>
</dbReference>
<name>A0A0B5KY51_9VIRU</name>
<evidence type="ECO:0000256" key="15">
    <source>
        <dbReference type="ARBA" id="ARBA00023274"/>
    </source>
</evidence>
<organism evidence="18 21">
    <name type="scientific">Dabieshan tick virus</name>
    <dbReference type="NCBI Taxonomy" id="1608046"/>
    <lineage>
        <taxon>Viruses</taxon>
        <taxon>Riboviria</taxon>
        <taxon>Orthornavirae</taxon>
        <taxon>Negarnaviricota</taxon>
        <taxon>Polyploviricotina</taxon>
        <taxon>Bunyaviricetes</taxon>
        <taxon>Hareavirales</taxon>
        <taxon>Phenuiviridae</taxon>
        <taxon>Uukuvirus</taxon>
        <taxon>Uukuvirus dabieshanense</taxon>
    </lineage>
</organism>
<evidence type="ECO:0000256" key="1">
    <source>
        <dbReference type="ARBA" id="ARBA00004136"/>
    </source>
</evidence>
<keyword evidence="11" id="KW-0946">Virion</keyword>
<keyword evidence="14" id="KW-1035">Host cytoplasm</keyword>